<name>A0AAN1SXZ4_9PROT</name>
<keyword evidence="6" id="KW-0479">Metal-binding</keyword>
<proteinExistence type="inferred from homology"/>
<dbReference type="Gene3D" id="3.40.800.10">
    <property type="entry name" value="Ureohydrolase domain"/>
    <property type="match status" value="1"/>
</dbReference>
<evidence type="ECO:0000256" key="8">
    <source>
        <dbReference type="ARBA" id="ARBA00023211"/>
    </source>
</evidence>
<comment type="cofactor">
    <cofactor evidence="1">
        <name>Mn(2+)</name>
        <dbReference type="ChEBI" id="CHEBI:29035"/>
    </cofactor>
</comment>
<dbReference type="PANTHER" id="PTHR43782:SF3">
    <property type="entry name" value="ARGINASE"/>
    <property type="match status" value="1"/>
</dbReference>
<protein>
    <recommendedName>
        <fullName evidence="4">Arginase</fullName>
        <ecNumber evidence="3">3.5.3.1</ecNumber>
    </recommendedName>
</protein>
<evidence type="ECO:0000256" key="7">
    <source>
        <dbReference type="ARBA" id="ARBA00022801"/>
    </source>
</evidence>
<dbReference type="InterPro" id="IPR023696">
    <property type="entry name" value="Ureohydrolase_dom_sf"/>
</dbReference>
<evidence type="ECO:0000256" key="4">
    <source>
        <dbReference type="ARBA" id="ARBA00018123"/>
    </source>
</evidence>
<dbReference type="PROSITE" id="PS51409">
    <property type="entry name" value="ARGINASE_2"/>
    <property type="match status" value="1"/>
</dbReference>
<dbReference type="PROSITE" id="PS01053">
    <property type="entry name" value="ARGINASE_1"/>
    <property type="match status" value="1"/>
</dbReference>
<dbReference type="GO" id="GO:0006525">
    <property type="term" value="P:arginine metabolic process"/>
    <property type="evidence" value="ECO:0007669"/>
    <property type="project" value="UniProtKB-KW"/>
</dbReference>
<reference evidence="12 13" key="1">
    <citation type="submission" date="2019-03" db="EMBL/GenBank/DDBJ databases">
        <title>Complete genome sequence of Ferrigenium kumadai strain An22, a microaerophilic iron-oxidizing bacterium isolated from a paddy field soil.</title>
        <authorList>
            <person name="Watanabe T."/>
            <person name="Asakawa S."/>
        </authorList>
    </citation>
    <scope>NUCLEOTIDE SEQUENCE [LARGE SCALE GENOMIC DNA]</scope>
    <source>
        <strain evidence="12 13">An22</strain>
    </source>
</reference>
<dbReference type="EMBL" id="AP019536">
    <property type="protein sequence ID" value="BBI98952.1"/>
    <property type="molecule type" value="Genomic_DNA"/>
</dbReference>
<dbReference type="GO" id="GO:0004053">
    <property type="term" value="F:arginase activity"/>
    <property type="evidence" value="ECO:0007669"/>
    <property type="project" value="UniProtKB-EC"/>
</dbReference>
<dbReference type="AlphaFoldDB" id="A0AAN1SXZ4"/>
<evidence type="ECO:0000313" key="13">
    <source>
        <dbReference type="Proteomes" id="UP001319121"/>
    </source>
</evidence>
<evidence type="ECO:0000256" key="11">
    <source>
        <dbReference type="RuleBase" id="RU003684"/>
    </source>
</evidence>
<evidence type="ECO:0000256" key="3">
    <source>
        <dbReference type="ARBA" id="ARBA00012168"/>
    </source>
</evidence>
<gene>
    <name evidence="12" type="ORF">FGKAn22_06450</name>
</gene>
<organism evidence="12 13">
    <name type="scientific">Ferrigenium kumadai</name>
    <dbReference type="NCBI Taxonomy" id="1682490"/>
    <lineage>
        <taxon>Bacteria</taxon>
        <taxon>Pseudomonadati</taxon>
        <taxon>Pseudomonadota</taxon>
        <taxon>Betaproteobacteria</taxon>
        <taxon>Nitrosomonadales</taxon>
        <taxon>Gallionellaceae</taxon>
        <taxon>Ferrigenium</taxon>
    </lineage>
</organism>
<dbReference type="CDD" id="cd09989">
    <property type="entry name" value="Arginase"/>
    <property type="match status" value="1"/>
</dbReference>
<accession>A0AAN1SXZ4</accession>
<evidence type="ECO:0000256" key="10">
    <source>
        <dbReference type="PROSITE-ProRule" id="PRU00742"/>
    </source>
</evidence>
<keyword evidence="8" id="KW-0464">Manganese</keyword>
<evidence type="ECO:0000256" key="2">
    <source>
        <dbReference type="ARBA" id="ARBA00005098"/>
    </source>
</evidence>
<evidence type="ECO:0000256" key="9">
    <source>
        <dbReference type="ARBA" id="ARBA00047391"/>
    </source>
</evidence>
<keyword evidence="5" id="KW-0056">Arginine metabolism</keyword>
<evidence type="ECO:0000256" key="5">
    <source>
        <dbReference type="ARBA" id="ARBA00022503"/>
    </source>
</evidence>
<evidence type="ECO:0000313" key="12">
    <source>
        <dbReference type="EMBL" id="BBI98952.1"/>
    </source>
</evidence>
<dbReference type="KEGG" id="fku:FGKAn22_06450"/>
<dbReference type="InterPro" id="IPR014033">
    <property type="entry name" value="Arginase"/>
</dbReference>
<dbReference type="GO" id="GO:0005829">
    <property type="term" value="C:cytosol"/>
    <property type="evidence" value="ECO:0007669"/>
    <property type="project" value="TreeGrafter"/>
</dbReference>
<evidence type="ECO:0000256" key="1">
    <source>
        <dbReference type="ARBA" id="ARBA00001936"/>
    </source>
</evidence>
<keyword evidence="13" id="KW-1185">Reference proteome</keyword>
<keyword evidence="7 11" id="KW-0378">Hydrolase</keyword>
<dbReference type="EC" id="3.5.3.1" evidence="3"/>
<dbReference type="PRINTS" id="PR00116">
    <property type="entry name" value="ARGINASE"/>
</dbReference>
<evidence type="ECO:0000256" key="6">
    <source>
        <dbReference type="ARBA" id="ARBA00022723"/>
    </source>
</evidence>
<dbReference type="GO" id="GO:0030145">
    <property type="term" value="F:manganese ion binding"/>
    <property type="evidence" value="ECO:0007669"/>
    <property type="project" value="TreeGrafter"/>
</dbReference>
<dbReference type="PANTHER" id="PTHR43782">
    <property type="entry name" value="ARGINASE"/>
    <property type="match status" value="1"/>
</dbReference>
<dbReference type="RefSeq" id="WP_246487447.1">
    <property type="nucleotide sequence ID" value="NZ_AP019536.1"/>
</dbReference>
<dbReference type="InterPro" id="IPR006035">
    <property type="entry name" value="Ureohydrolase"/>
</dbReference>
<dbReference type="Proteomes" id="UP001319121">
    <property type="component" value="Chromosome"/>
</dbReference>
<comment type="similarity">
    <text evidence="10 11">Belongs to the arginase family.</text>
</comment>
<dbReference type="InterPro" id="IPR020855">
    <property type="entry name" value="Ureohydrolase_Mn_BS"/>
</dbReference>
<dbReference type="Pfam" id="PF00491">
    <property type="entry name" value="Arginase"/>
    <property type="match status" value="1"/>
</dbReference>
<dbReference type="SUPFAM" id="SSF52768">
    <property type="entry name" value="Arginase/deacetylase"/>
    <property type="match status" value="1"/>
</dbReference>
<comment type="catalytic activity">
    <reaction evidence="9">
        <text>L-arginine + H2O = urea + L-ornithine</text>
        <dbReference type="Rhea" id="RHEA:20569"/>
        <dbReference type="ChEBI" id="CHEBI:15377"/>
        <dbReference type="ChEBI" id="CHEBI:16199"/>
        <dbReference type="ChEBI" id="CHEBI:32682"/>
        <dbReference type="ChEBI" id="CHEBI:46911"/>
        <dbReference type="EC" id="3.5.3.1"/>
    </reaction>
</comment>
<sequence length="288" mass="30542">MKATQPVKVIGVASGVGAQDRGCEDGPSILRELEVFRGADVTAVWGGVLRPKAGAGSAVSVDAELCTRLAKQVRHTLDEGRFPLVVGGDHSCAIGTWSGVHRWLDGRGPLGLIWIDAHMDSHTFATTPSGALHGMPLAALMGYGEHELTELVEHVPKLKPEHVCLLGVRSFEEGEAALLHRLGVRVIGMQEIRARGLAEVLAEAMSIARNGTAGFGVSLDLDVLDPAEEPGVGSPAPGGLHCHELEQALHQLHGDPALLAMEIVEYNPHRDRDHLTARAAGALFRAVL</sequence>
<comment type="pathway">
    <text evidence="2">Nitrogen metabolism; urea cycle; L-ornithine and urea from L-arginine: step 1/1.</text>
</comment>